<dbReference type="AlphaFoldDB" id="K5UYA2"/>
<dbReference type="Proteomes" id="UP000008370">
    <property type="component" value="Unassembled WGS sequence"/>
</dbReference>
<sequence length="102" mass="11248">MEQRTSYTRHQNVKQLAANARGYGQASESWGLHNEPYIGASSPTWGSKAGRQQQATRLPPSVPWYHCKHSHGLSLSDQSEPVGPPAIAFDGVTRERGSRFSN</sequence>
<dbReference type="HOGENOM" id="CLU_2278441_0_0_1"/>
<keyword evidence="3" id="KW-1185">Reference proteome</keyword>
<feature type="compositionally biased region" description="Basic and acidic residues" evidence="1">
    <location>
        <begin position="92"/>
        <end position="102"/>
    </location>
</feature>
<accession>K5UYA2</accession>
<dbReference type="GeneID" id="18916315"/>
<dbReference type="EMBL" id="JH930472">
    <property type="protein sequence ID" value="EKM55106.1"/>
    <property type="molecule type" value="Genomic_DNA"/>
</dbReference>
<feature type="region of interest" description="Disordered" evidence="1">
    <location>
        <begin position="43"/>
        <end position="102"/>
    </location>
</feature>
<feature type="compositionally biased region" description="Polar residues" evidence="1">
    <location>
        <begin position="43"/>
        <end position="56"/>
    </location>
</feature>
<protein>
    <submittedName>
        <fullName evidence="2">Uncharacterized protein</fullName>
    </submittedName>
</protein>
<evidence type="ECO:0000256" key="1">
    <source>
        <dbReference type="SAM" id="MobiDB-lite"/>
    </source>
</evidence>
<name>K5UYA2_PHACS</name>
<evidence type="ECO:0000313" key="3">
    <source>
        <dbReference type="Proteomes" id="UP000008370"/>
    </source>
</evidence>
<gene>
    <name evidence="2" type="ORF">PHACADRAFT_255484</name>
</gene>
<reference evidence="2 3" key="1">
    <citation type="journal article" date="2012" name="BMC Genomics">
        <title>Comparative genomics of the white-rot fungi, Phanerochaete carnosa and P. chrysosporium, to elucidate the genetic basis of the distinct wood types they colonize.</title>
        <authorList>
            <person name="Suzuki H."/>
            <person name="MacDonald J."/>
            <person name="Syed K."/>
            <person name="Salamov A."/>
            <person name="Hori C."/>
            <person name="Aerts A."/>
            <person name="Henrissat B."/>
            <person name="Wiebenga A."/>
            <person name="vanKuyk P.A."/>
            <person name="Barry K."/>
            <person name="Lindquist E."/>
            <person name="LaButti K."/>
            <person name="Lapidus A."/>
            <person name="Lucas S."/>
            <person name="Coutinho P."/>
            <person name="Gong Y."/>
            <person name="Samejima M."/>
            <person name="Mahadevan R."/>
            <person name="Abou-Zaid M."/>
            <person name="de Vries R.P."/>
            <person name="Igarashi K."/>
            <person name="Yadav J.S."/>
            <person name="Grigoriev I.V."/>
            <person name="Master E.R."/>
        </authorList>
    </citation>
    <scope>NUCLEOTIDE SEQUENCE [LARGE SCALE GENOMIC DNA]</scope>
    <source>
        <strain evidence="2 3">HHB-10118-sp</strain>
    </source>
</reference>
<organism evidence="2 3">
    <name type="scientific">Phanerochaete carnosa (strain HHB-10118-sp)</name>
    <name type="common">White-rot fungus</name>
    <name type="synonym">Peniophora carnosa</name>
    <dbReference type="NCBI Taxonomy" id="650164"/>
    <lineage>
        <taxon>Eukaryota</taxon>
        <taxon>Fungi</taxon>
        <taxon>Dikarya</taxon>
        <taxon>Basidiomycota</taxon>
        <taxon>Agaricomycotina</taxon>
        <taxon>Agaricomycetes</taxon>
        <taxon>Polyporales</taxon>
        <taxon>Phanerochaetaceae</taxon>
        <taxon>Phanerochaete</taxon>
    </lineage>
</organism>
<proteinExistence type="predicted"/>
<dbReference type="RefSeq" id="XP_007395450.1">
    <property type="nucleotide sequence ID" value="XM_007395388.1"/>
</dbReference>
<evidence type="ECO:0000313" key="2">
    <source>
        <dbReference type="EMBL" id="EKM55106.1"/>
    </source>
</evidence>
<dbReference type="InParanoid" id="K5UYA2"/>
<dbReference type="KEGG" id="pco:PHACADRAFT_255484"/>